<keyword evidence="6 7" id="KW-0472">Membrane</keyword>
<keyword evidence="2" id="KW-0813">Transport</keyword>
<comment type="caution">
    <text evidence="8">The sequence shown here is derived from an EMBL/GenBank/DDBJ whole genome shotgun (WGS) entry which is preliminary data.</text>
</comment>
<protein>
    <recommendedName>
        <fullName evidence="9">ABC transmembrane type-1 domain-containing protein</fullName>
    </recommendedName>
</protein>
<keyword evidence="3" id="KW-1003">Cell membrane</keyword>
<evidence type="ECO:0000256" key="2">
    <source>
        <dbReference type="ARBA" id="ARBA00022448"/>
    </source>
</evidence>
<evidence type="ECO:0000256" key="4">
    <source>
        <dbReference type="ARBA" id="ARBA00022692"/>
    </source>
</evidence>
<dbReference type="InterPro" id="IPR035906">
    <property type="entry name" value="MetI-like_sf"/>
</dbReference>
<comment type="subcellular location">
    <subcellularLocation>
        <location evidence="1">Cell membrane</location>
        <topology evidence="1">Multi-pass membrane protein</topology>
    </subcellularLocation>
</comment>
<name>X1J544_9ZZZZ</name>
<dbReference type="PANTHER" id="PTHR43744">
    <property type="entry name" value="ABC TRANSPORTER PERMEASE PROTEIN MG189-RELATED-RELATED"/>
    <property type="match status" value="1"/>
</dbReference>
<keyword evidence="4 7" id="KW-0812">Transmembrane</keyword>
<organism evidence="8">
    <name type="scientific">marine sediment metagenome</name>
    <dbReference type="NCBI Taxonomy" id="412755"/>
    <lineage>
        <taxon>unclassified sequences</taxon>
        <taxon>metagenomes</taxon>
        <taxon>ecological metagenomes</taxon>
    </lineage>
</organism>
<gene>
    <name evidence="8" type="ORF">S03H2_44663</name>
</gene>
<evidence type="ECO:0008006" key="9">
    <source>
        <dbReference type="Google" id="ProtNLM"/>
    </source>
</evidence>
<dbReference type="EMBL" id="BARU01027944">
    <property type="protein sequence ID" value="GAH64898.1"/>
    <property type="molecule type" value="Genomic_DNA"/>
</dbReference>
<accession>X1J544</accession>
<evidence type="ECO:0000256" key="6">
    <source>
        <dbReference type="ARBA" id="ARBA00023136"/>
    </source>
</evidence>
<dbReference type="PANTHER" id="PTHR43744:SF12">
    <property type="entry name" value="ABC TRANSPORTER PERMEASE PROTEIN MG189-RELATED"/>
    <property type="match status" value="1"/>
</dbReference>
<dbReference type="GO" id="GO:0005886">
    <property type="term" value="C:plasma membrane"/>
    <property type="evidence" value="ECO:0007669"/>
    <property type="project" value="UniProtKB-SubCell"/>
</dbReference>
<proteinExistence type="predicted"/>
<sequence>AVLALFQGTWIWNDLILGMILSGSWRVRPVMNALALLQGIYSGTNVPAVMTGTLIASIPTMILFLALHKYFIQGLTIQVAGE</sequence>
<evidence type="ECO:0000256" key="3">
    <source>
        <dbReference type="ARBA" id="ARBA00022475"/>
    </source>
</evidence>
<feature type="transmembrane region" description="Helical" evidence="7">
    <location>
        <begin position="46"/>
        <end position="67"/>
    </location>
</feature>
<dbReference type="SUPFAM" id="SSF161098">
    <property type="entry name" value="MetI-like"/>
    <property type="match status" value="1"/>
</dbReference>
<feature type="non-terminal residue" evidence="8">
    <location>
        <position position="1"/>
    </location>
</feature>
<evidence type="ECO:0000256" key="1">
    <source>
        <dbReference type="ARBA" id="ARBA00004651"/>
    </source>
</evidence>
<evidence type="ECO:0000256" key="7">
    <source>
        <dbReference type="SAM" id="Phobius"/>
    </source>
</evidence>
<reference evidence="8" key="1">
    <citation type="journal article" date="2014" name="Front. Microbiol.">
        <title>High frequency of phylogenetically diverse reductive dehalogenase-homologous genes in deep subseafloor sedimentary metagenomes.</title>
        <authorList>
            <person name="Kawai M."/>
            <person name="Futagami T."/>
            <person name="Toyoda A."/>
            <person name="Takaki Y."/>
            <person name="Nishi S."/>
            <person name="Hori S."/>
            <person name="Arai W."/>
            <person name="Tsubouchi T."/>
            <person name="Morono Y."/>
            <person name="Uchiyama I."/>
            <person name="Ito T."/>
            <person name="Fujiyama A."/>
            <person name="Inagaki F."/>
            <person name="Takami H."/>
        </authorList>
    </citation>
    <scope>NUCLEOTIDE SEQUENCE</scope>
    <source>
        <strain evidence="8">Expedition CK06-06</strain>
    </source>
</reference>
<evidence type="ECO:0000313" key="8">
    <source>
        <dbReference type="EMBL" id="GAH64898.1"/>
    </source>
</evidence>
<keyword evidence="5 7" id="KW-1133">Transmembrane helix</keyword>
<evidence type="ECO:0000256" key="5">
    <source>
        <dbReference type="ARBA" id="ARBA00022989"/>
    </source>
</evidence>
<dbReference type="AlphaFoldDB" id="X1J544"/>